<evidence type="ECO:0000256" key="1">
    <source>
        <dbReference type="ARBA" id="ARBA00022729"/>
    </source>
</evidence>
<dbReference type="HOGENOM" id="CLU_004317_3_2_10"/>
<name>I9Q231_9BACE</name>
<dbReference type="Pfam" id="PF13715">
    <property type="entry name" value="CarbopepD_reg_2"/>
    <property type="match status" value="1"/>
</dbReference>
<protein>
    <submittedName>
        <fullName evidence="4">SusC/RagA family TonB-linked outer membrane protein</fullName>
    </submittedName>
</protein>
<evidence type="ECO:0000259" key="3">
    <source>
        <dbReference type="Pfam" id="PF07715"/>
    </source>
</evidence>
<evidence type="ECO:0000313" key="5">
    <source>
        <dbReference type="Proteomes" id="UP000003741"/>
    </source>
</evidence>
<keyword evidence="2" id="KW-1134">Transmembrane beta strand</keyword>
<dbReference type="Pfam" id="PF07715">
    <property type="entry name" value="Plug"/>
    <property type="match status" value="1"/>
</dbReference>
<dbReference type="Gene3D" id="2.170.130.10">
    <property type="entry name" value="TonB-dependent receptor, plug domain"/>
    <property type="match status" value="1"/>
</dbReference>
<dbReference type="InterPro" id="IPR039426">
    <property type="entry name" value="TonB-dep_rcpt-like"/>
</dbReference>
<dbReference type="PROSITE" id="PS52016">
    <property type="entry name" value="TONB_DEPENDENT_REC_3"/>
    <property type="match status" value="1"/>
</dbReference>
<dbReference type="FunFam" id="2.170.130.10:FF:000008">
    <property type="entry name" value="SusC/RagA family TonB-linked outer membrane protein"/>
    <property type="match status" value="1"/>
</dbReference>
<accession>I9Q231</accession>
<evidence type="ECO:0000256" key="2">
    <source>
        <dbReference type="PROSITE-ProRule" id="PRU01360"/>
    </source>
</evidence>
<reference evidence="4 5" key="1">
    <citation type="submission" date="2012-02" db="EMBL/GenBank/DDBJ databases">
        <title>The Genome Sequence of Bacteroides cellulosilyticus CL02T12C19.</title>
        <authorList>
            <consortium name="The Broad Institute Genome Sequencing Platform"/>
            <person name="Earl A."/>
            <person name="Ward D."/>
            <person name="Feldgarden M."/>
            <person name="Gevers D."/>
            <person name="Zitomersky N.L."/>
            <person name="Coyne M.J."/>
            <person name="Comstock L.E."/>
            <person name="Young S.K."/>
            <person name="Zeng Q."/>
            <person name="Gargeya S."/>
            <person name="Fitzgerald M."/>
            <person name="Haas B."/>
            <person name="Abouelleil A."/>
            <person name="Alvarado L."/>
            <person name="Arachchi H.M."/>
            <person name="Berlin A."/>
            <person name="Chapman S.B."/>
            <person name="Gearin G."/>
            <person name="Goldberg J."/>
            <person name="Griggs A."/>
            <person name="Gujja S."/>
            <person name="Hansen M."/>
            <person name="Heiman D."/>
            <person name="Howarth C."/>
            <person name="Larimer J."/>
            <person name="Lui A."/>
            <person name="MacDonald P.J.P."/>
            <person name="McCowen C."/>
            <person name="Montmayeur A."/>
            <person name="Murphy C."/>
            <person name="Neiman D."/>
            <person name="Pearson M."/>
            <person name="Priest M."/>
            <person name="Roberts A."/>
            <person name="Saif S."/>
            <person name="Shea T."/>
            <person name="Sisk P."/>
            <person name="Stolte C."/>
            <person name="Sykes S."/>
            <person name="Wortman J."/>
            <person name="Nusbaum C."/>
            <person name="Birren B."/>
        </authorList>
    </citation>
    <scope>NUCLEOTIDE SEQUENCE [LARGE SCALE GENOMIC DNA]</scope>
    <source>
        <strain evidence="4 5">CL02T12C19</strain>
    </source>
</reference>
<gene>
    <name evidence="4" type="ORF">HMPREF1062_05285</name>
</gene>
<keyword evidence="2" id="KW-0998">Cell outer membrane</keyword>
<proteinExistence type="inferred from homology"/>
<dbReference type="SUPFAM" id="SSF49464">
    <property type="entry name" value="Carboxypeptidase regulatory domain-like"/>
    <property type="match status" value="1"/>
</dbReference>
<dbReference type="SUPFAM" id="SSF56935">
    <property type="entry name" value="Porins"/>
    <property type="match status" value="1"/>
</dbReference>
<comment type="caution">
    <text evidence="4">The sequence shown here is derived from an EMBL/GenBank/DDBJ whole genome shotgun (WGS) entry which is preliminary data.</text>
</comment>
<organism evidence="4 5">
    <name type="scientific">Bacteroides cellulosilyticus CL02T12C19</name>
    <dbReference type="NCBI Taxonomy" id="997874"/>
    <lineage>
        <taxon>Bacteria</taxon>
        <taxon>Pseudomonadati</taxon>
        <taxon>Bacteroidota</taxon>
        <taxon>Bacteroidia</taxon>
        <taxon>Bacteroidales</taxon>
        <taxon>Bacteroidaceae</taxon>
        <taxon>Bacteroides</taxon>
    </lineage>
</organism>
<comment type="subcellular location">
    <subcellularLocation>
        <location evidence="2">Cell outer membrane</location>
        <topology evidence="2">Multi-pass membrane protein</topology>
    </subcellularLocation>
</comment>
<feature type="domain" description="TonB-dependent receptor plug" evidence="3">
    <location>
        <begin position="128"/>
        <end position="238"/>
    </location>
</feature>
<dbReference type="AlphaFoldDB" id="I9Q231"/>
<keyword evidence="2" id="KW-0472">Membrane</keyword>
<dbReference type="InterPro" id="IPR023997">
    <property type="entry name" value="TonB-dep_OMP_SusC/RagA_CS"/>
</dbReference>
<dbReference type="GO" id="GO:0009279">
    <property type="term" value="C:cell outer membrane"/>
    <property type="evidence" value="ECO:0007669"/>
    <property type="project" value="UniProtKB-SubCell"/>
</dbReference>
<dbReference type="Proteomes" id="UP000003741">
    <property type="component" value="Unassembled WGS sequence"/>
</dbReference>
<keyword evidence="2" id="KW-0813">Transport</keyword>
<dbReference type="PATRIC" id="fig|997874.3.peg.5424"/>
<keyword evidence="1" id="KW-0732">Signal</keyword>
<dbReference type="GO" id="GO:0015344">
    <property type="term" value="F:siderophore uptake transmembrane transporter activity"/>
    <property type="evidence" value="ECO:0007669"/>
    <property type="project" value="TreeGrafter"/>
</dbReference>
<dbReference type="InterPro" id="IPR008969">
    <property type="entry name" value="CarboxyPept-like_regulatory"/>
</dbReference>
<dbReference type="EMBL" id="AGXG01000111">
    <property type="protein sequence ID" value="EIY22918.1"/>
    <property type="molecule type" value="Genomic_DNA"/>
</dbReference>
<evidence type="ECO:0000313" key="4">
    <source>
        <dbReference type="EMBL" id="EIY22918.1"/>
    </source>
</evidence>
<dbReference type="FunFam" id="2.60.40.1120:FF:000003">
    <property type="entry name" value="Outer membrane protein Omp121"/>
    <property type="match status" value="1"/>
</dbReference>
<dbReference type="InterPro" id="IPR037066">
    <property type="entry name" value="Plug_dom_sf"/>
</dbReference>
<keyword evidence="2" id="KW-0812">Transmembrane</keyword>
<dbReference type="GO" id="GO:0044718">
    <property type="term" value="P:siderophore transmembrane transport"/>
    <property type="evidence" value="ECO:0007669"/>
    <property type="project" value="TreeGrafter"/>
</dbReference>
<sequence length="393" mass="42367">MKNESKSWWHVFLSWQIMALCMFFSNIPVSYAQSPDKITVAGCVKDAAGDFLIGATVQVKGISGGTITDIDGNYILKDVPRTATLVFSYVGMQNKEVPVNGKSTINVTLLDDALQLEQVVVIGYGSVKKSDVTGSVTSVKTEALKEIPANSVEGLLQGRAAGLQVINSSQDPGAGATVRIRGGSSLRGSNAPLVVVDGFPLGDAGDLKQINPSDIVNMEILKDASASAIYGSRGANGVIMITTKRAKTGTTNITVRQQITLSQFDTKLDLWRDPVLMASLNNESRINGGLDPLYVGKVSSTGVYYPSVEELQTTWTTNTRWDDLVFRDTPVSNNTTATISSSNDRTVFNLSANFYTDNGMYIKDDYTKGGYNLSVDHNIYDNLSFASDLGHQL</sequence>
<dbReference type="NCBIfam" id="TIGR04057">
    <property type="entry name" value="SusC_RagA_signa"/>
    <property type="match status" value="1"/>
</dbReference>
<comment type="similarity">
    <text evidence="2">Belongs to the TonB-dependent receptor family.</text>
</comment>
<dbReference type="Gene3D" id="2.60.40.1120">
    <property type="entry name" value="Carboxypeptidase-like, regulatory domain"/>
    <property type="match status" value="1"/>
</dbReference>
<dbReference type="InterPro" id="IPR012910">
    <property type="entry name" value="Plug_dom"/>
</dbReference>
<dbReference type="PANTHER" id="PTHR30069:SF29">
    <property type="entry name" value="HEMOGLOBIN AND HEMOGLOBIN-HAPTOGLOBIN-BINDING PROTEIN 1-RELATED"/>
    <property type="match status" value="1"/>
</dbReference>
<dbReference type="PANTHER" id="PTHR30069">
    <property type="entry name" value="TONB-DEPENDENT OUTER MEMBRANE RECEPTOR"/>
    <property type="match status" value="1"/>
</dbReference>
<keyword evidence="5" id="KW-1185">Reference proteome</keyword>